<dbReference type="RefSeq" id="WP_132620899.1">
    <property type="nucleotide sequence ID" value="NZ_SMKQ01000207.1"/>
</dbReference>
<name>A0A4R4XYH2_9ACTN</name>
<dbReference type="AlphaFoldDB" id="A0A4R4XYH2"/>
<comment type="caution">
    <text evidence="3">The sequence shown here is derived from an EMBL/GenBank/DDBJ whole genome shotgun (WGS) entry which is preliminary data.</text>
</comment>
<dbReference type="Proteomes" id="UP000295302">
    <property type="component" value="Unassembled WGS sequence"/>
</dbReference>
<dbReference type="InterPro" id="IPR012309">
    <property type="entry name" value="DNA_ligase_ATP-dep_C"/>
</dbReference>
<evidence type="ECO:0000313" key="3">
    <source>
        <dbReference type="EMBL" id="TDD36099.1"/>
    </source>
</evidence>
<dbReference type="InterPro" id="IPR044117">
    <property type="entry name" value="OBF_LigC-like"/>
</dbReference>
<protein>
    <recommendedName>
        <fullName evidence="1">DNA ligase (ATP)</fullName>
        <ecNumber evidence="1">6.5.1.1</ecNumber>
    </recommendedName>
</protein>
<evidence type="ECO:0000259" key="2">
    <source>
        <dbReference type="Pfam" id="PF04679"/>
    </source>
</evidence>
<evidence type="ECO:0000256" key="1">
    <source>
        <dbReference type="ARBA" id="ARBA00012727"/>
    </source>
</evidence>
<dbReference type="EMBL" id="SMKQ01000207">
    <property type="protein sequence ID" value="TDD36099.1"/>
    <property type="molecule type" value="Genomic_DNA"/>
</dbReference>
<dbReference type="EC" id="6.5.1.1" evidence="1"/>
<accession>A0A4R4XYH2</accession>
<keyword evidence="4" id="KW-1185">Reference proteome</keyword>
<feature type="domain" description="DNA ligase ATP-dependent C-terminal" evidence="2">
    <location>
        <begin position="49"/>
        <end position="146"/>
    </location>
</feature>
<reference evidence="3 4" key="1">
    <citation type="submission" date="2019-03" db="EMBL/GenBank/DDBJ databases">
        <title>Draft genome sequences of novel Actinobacteria.</title>
        <authorList>
            <person name="Sahin N."/>
            <person name="Ay H."/>
            <person name="Saygin H."/>
        </authorList>
    </citation>
    <scope>NUCLEOTIDE SEQUENCE [LARGE SCALE GENOMIC DNA]</scope>
    <source>
        <strain evidence="3 4">CH32</strain>
    </source>
</reference>
<dbReference type="OrthoDB" id="9770771at2"/>
<sequence length="155" mass="16918">MKSPSIPAQFKPTSSRYESAARGWLKLKHRASAEAVVGGYVGHPRRPRGLILGRYNRAGQLRVVGRTTHLSAQAAAEVAPLLTPAAGEHPWPAALPPGWAASPYGQRDPITYTQVQPDLVVEVLVDTAKDGDRHRHPVRYLRPRTDLDPVLVVGQ</sequence>
<evidence type="ECO:0000313" key="4">
    <source>
        <dbReference type="Proteomes" id="UP000295302"/>
    </source>
</evidence>
<dbReference type="GO" id="GO:0006310">
    <property type="term" value="P:DNA recombination"/>
    <property type="evidence" value="ECO:0007669"/>
    <property type="project" value="InterPro"/>
</dbReference>
<gene>
    <name evidence="3" type="ORF">E1286_38700</name>
</gene>
<organism evidence="3 4">
    <name type="scientific">Nonomuraea terrae</name>
    <dbReference type="NCBI Taxonomy" id="2530383"/>
    <lineage>
        <taxon>Bacteria</taxon>
        <taxon>Bacillati</taxon>
        <taxon>Actinomycetota</taxon>
        <taxon>Actinomycetes</taxon>
        <taxon>Streptosporangiales</taxon>
        <taxon>Streptosporangiaceae</taxon>
        <taxon>Nonomuraea</taxon>
    </lineage>
</organism>
<dbReference type="Pfam" id="PF04679">
    <property type="entry name" value="DNA_ligase_A_C"/>
    <property type="match status" value="1"/>
</dbReference>
<proteinExistence type="predicted"/>
<dbReference type="GO" id="GO:0003910">
    <property type="term" value="F:DNA ligase (ATP) activity"/>
    <property type="evidence" value="ECO:0007669"/>
    <property type="project" value="UniProtKB-EC"/>
</dbReference>
<dbReference type="Gene3D" id="2.40.50.140">
    <property type="entry name" value="Nucleic acid-binding proteins"/>
    <property type="match status" value="1"/>
</dbReference>
<dbReference type="InterPro" id="IPR012340">
    <property type="entry name" value="NA-bd_OB-fold"/>
</dbReference>
<dbReference type="CDD" id="cd07970">
    <property type="entry name" value="OBF_DNA_ligase_LigC"/>
    <property type="match status" value="1"/>
</dbReference>
<dbReference type="GO" id="GO:0006281">
    <property type="term" value="P:DNA repair"/>
    <property type="evidence" value="ECO:0007669"/>
    <property type="project" value="InterPro"/>
</dbReference>